<reference evidence="1 2" key="1">
    <citation type="submission" date="2019-11" db="EMBL/GenBank/DDBJ databases">
        <title>Draft Genome Sequence of Plant Growth-Promoting Rhizosphere-Associated Bacteria.</title>
        <authorList>
            <person name="Vasilyev I.Y."/>
            <person name="Radchenko V."/>
            <person name="Ilnitskaya E.V."/>
        </authorList>
    </citation>
    <scope>NUCLEOTIDE SEQUENCE [LARGE SCALE GENOMIC DNA]</scope>
    <source>
        <strain evidence="1 2">VRA_1sq_f</strain>
    </source>
</reference>
<protein>
    <submittedName>
        <fullName evidence="1">SAM-dependent DNA methyltransferase</fullName>
    </submittedName>
</protein>
<keyword evidence="1" id="KW-0489">Methyltransferase</keyword>
<name>A0A6A8LYN4_9LACO</name>
<dbReference type="Proteomes" id="UP000437575">
    <property type="component" value="Unassembled WGS sequence"/>
</dbReference>
<sequence>MVKQLTEDQVRELANKTLGFKDSVGVVAGVGQLTTFNELGKRLGISEWKSIKDKPDGWYLPKTFAKPALILETKSSKIT</sequence>
<dbReference type="GO" id="GO:0008168">
    <property type="term" value="F:methyltransferase activity"/>
    <property type="evidence" value="ECO:0007669"/>
    <property type="project" value="UniProtKB-KW"/>
</dbReference>
<dbReference type="GO" id="GO:0032259">
    <property type="term" value="P:methylation"/>
    <property type="evidence" value="ECO:0007669"/>
    <property type="project" value="UniProtKB-KW"/>
</dbReference>
<accession>A0A6A8LYN4</accession>
<proteinExistence type="predicted"/>
<dbReference type="EMBL" id="WKKZ01001515">
    <property type="protein sequence ID" value="MSE06919.1"/>
    <property type="molecule type" value="Genomic_DNA"/>
</dbReference>
<gene>
    <name evidence="1" type="ORF">GKC34_14695</name>
</gene>
<comment type="caution">
    <text evidence="1">The sequence shown here is derived from an EMBL/GenBank/DDBJ whole genome shotgun (WGS) entry which is preliminary data.</text>
</comment>
<organism evidence="1 2">
    <name type="scientific">Ligilactobacillus salivarius</name>
    <dbReference type="NCBI Taxonomy" id="1624"/>
    <lineage>
        <taxon>Bacteria</taxon>
        <taxon>Bacillati</taxon>
        <taxon>Bacillota</taxon>
        <taxon>Bacilli</taxon>
        <taxon>Lactobacillales</taxon>
        <taxon>Lactobacillaceae</taxon>
        <taxon>Ligilactobacillus</taxon>
    </lineage>
</organism>
<keyword evidence="1" id="KW-0808">Transferase</keyword>
<dbReference type="AlphaFoldDB" id="A0A6A8LYN4"/>
<evidence type="ECO:0000313" key="2">
    <source>
        <dbReference type="Proteomes" id="UP000437575"/>
    </source>
</evidence>
<evidence type="ECO:0000313" key="1">
    <source>
        <dbReference type="EMBL" id="MSE06919.1"/>
    </source>
</evidence>
<feature type="non-terminal residue" evidence="1">
    <location>
        <position position="79"/>
    </location>
</feature>